<feature type="transmembrane region" description="Helical" evidence="1">
    <location>
        <begin position="970"/>
        <end position="1000"/>
    </location>
</feature>
<dbReference type="SUPFAM" id="SSF82171">
    <property type="entry name" value="DPP6 N-terminal domain-like"/>
    <property type="match status" value="1"/>
</dbReference>
<dbReference type="Proteomes" id="UP000789759">
    <property type="component" value="Unassembled WGS sequence"/>
</dbReference>
<dbReference type="AlphaFoldDB" id="A0A9N9CVH6"/>
<name>A0A9N9CVH6_9GLOM</name>
<accession>A0A9N9CVH6</accession>
<proteinExistence type="predicted"/>
<sequence>MENDQVEIQIENDKGPPVIDKGPSVIDKKNQIKESTLFTKSAAISQDESFLVIFESIALAVGDNYDDIIIRMYNINSDETKNKVISEAHSETLTLTFTDEHEEQSWLIESSSFSSFSIAVSNEYKENFRLLALSCISDDDMQAPDMDKKSRCGYTRVWMIGNDFKAKECSIEINNGGIIQFISVDDDFTLILLKGNGIYKYRLRYLSDGMKFHSEVLVLNYPERINTALKYNCSEYVSRYMTVPHSDIVRKYLLRCLNRHYLLVDTSGRDPNKNIEIFNLKTNQLVNVFKRYKFVLSILDREKPGAFTISNDENLLAYVSGNDLKIYLLENGLELSSLSCEDGMFDVEFMKFVLNDEKLLIFKADRTVAIWDIFNSVRESIEFIPLEKSTFSGLAKQMTRIVIGPSLEKSENLENKYFTILNIRPFFDIDENQIAWDKLVLSDHLTRSGLNPDWIELTPSDSNITNAKPNAYGIDENVSLLDLKESELKYYQGIEPWAVHPAEKIIDTYIKVRPSFPRHVIYLDKNKKIRLLIGNNTIQIWRGKMLEFIHIVNDNPEEPEEPHEKFKINKIKYGVEKFDLLISKEEGKDIQIKIELDDDIIHIVRSAIDALIYLDSQSKSVNLAVGGKRITYNDIVQQTRNIITRFITLYSNPWRLIDFRYKLMSKFIILKDFLLITRILFGQRNESTDGSEKCISQILSVISINDNESNTENDVKTKLIKIKNIISRHSFSHKTTKEEQYYSTNAMDNIGWMNVVSEVIPVLYEKELDWYAQEFLYKPCFGNKMLDLSSFKFHKVKKSSENSLKVYIPITQLIPRDTNLELNHISDDEIPYIRMVPLINFATNKETQDPMDETKMVITRLFLPGKYSSIELKDYSPFIRLLMKMDADDAFYDNPSMEAVMNWMWFILLGYPSNESLNQAPDTYDVVNPNSNTTLYSMIGEVPDNPFSNLLTSIIAVYNWDSIPLDTWNFWPLAIINVLGGFLFVIILANVIISFMGNAFSNAEKDSRRGVLRLQKDLISDYAILEGSSLTTKTNNFDYLFKDKLHVRYICFLDEPLLTDAWKEKSIELGSRWLEAYGFFARKESSDAEVDIDEVDFIWTRSENAK</sequence>
<organism evidence="2 3">
    <name type="scientific">Cetraspora pellucida</name>
    <dbReference type="NCBI Taxonomy" id="1433469"/>
    <lineage>
        <taxon>Eukaryota</taxon>
        <taxon>Fungi</taxon>
        <taxon>Fungi incertae sedis</taxon>
        <taxon>Mucoromycota</taxon>
        <taxon>Glomeromycotina</taxon>
        <taxon>Glomeromycetes</taxon>
        <taxon>Diversisporales</taxon>
        <taxon>Gigasporaceae</taxon>
        <taxon>Cetraspora</taxon>
    </lineage>
</organism>
<protein>
    <submittedName>
        <fullName evidence="2">21574_t:CDS:1</fullName>
    </submittedName>
</protein>
<comment type="caution">
    <text evidence="2">The sequence shown here is derived from an EMBL/GenBank/DDBJ whole genome shotgun (WGS) entry which is preliminary data.</text>
</comment>
<keyword evidence="1" id="KW-1133">Transmembrane helix</keyword>
<evidence type="ECO:0000256" key="1">
    <source>
        <dbReference type="SAM" id="Phobius"/>
    </source>
</evidence>
<dbReference type="OrthoDB" id="2420368at2759"/>
<dbReference type="EMBL" id="CAJVQA010005209">
    <property type="protein sequence ID" value="CAG8615498.1"/>
    <property type="molecule type" value="Genomic_DNA"/>
</dbReference>
<keyword evidence="3" id="KW-1185">Reference proteome</keyword>
<evidence type="ECO:0000313" key="2">
    <source>
        <dbReference type="EMBL" id="CAG8615498.1"/>
    </source>
</evidence>
<keyword evidence="1" id="KW-0472">Membrane</keyword>
<gene>
    <name evidence="2" type="ORF">CPELLU_LOCUS7662</name>
</gene>
<reference evidence="2" key="1">
    <citation type="submission" date="2021-06" db="EMBL/GenBank/DDBJ databases">
        <authorList>
            <person name="Kallberg Y."/>
            <person name="Tangrot J."/>
            <person name="Rosling A."/>
        </authorList>
    </citation>
    <scope>NUCLEOTIDE SEQUENCE</scope>
    <source>
        <strain evidence="2">FL966</strain>
    </source>
</reference>
<evidence type="ECO:0000313" key="3">
    <source>
        <dbReference type="Proteomes" id="UP000789759"/>
    </source>
</evidence>
<keyword evidence="1" id="KW-0812">Transmembrane</keyword>